<dbReference type="Proteomes" id="UP000291485">
    <property type="component" value="Unassembled WGS sequence"/>
</dbReference>
<proteinExistence type="inferred from homology"/>
<dbReference type="InterPro" id="IPR029069">
    <property type="entry name" value="HotDog_dom_sf"/>
</dbReference>
<dbReference type="PIRSF" id="PIRSF003230">
    <property type="entry name" value="YbgC"/>
    <property type="match status" value="1"/>
</dbReference>
<gene>
    <name evidence="3" type="ORF">EZ449_20025</name>
</gene>
<dbReference type="EMBL" id="SJSN01000021">
    <property type="protein sequence ID" value="TCD00655.1"/>
    <property type="molecule type" value="Genomic_DNA"/>
</dbReference>
<reference evidence="3 4" key="1">
    <citation type="submission" date="2019-02" db="EMBL/GenBank/DDBJ databases">
        <title>Pedobacter sp. RP-3-11 sp. nov., isolated from Arctic soil.</title>
        <authorList>
            <person name="Dahal R.H."/>
        </authorList>
    </citation>
    <scope>NUCLEOTIDE SEQUENCE [LARGE SCALE GENOMIC DNA]</scope>
    <source>
        <strain evidence="3 4">RP-3-11</strain>
    </source>
</reference>
<dbReference type="OrthoDB" id="9800856at2"/>
<dbReference type="Pfam" id="PF13279">
    <property type="entry name" value="4HBT_2"/>
    <property type="match status" value="1"/>
</dbReference>
<protein>
    <submittedName>
        <fullName evidence="3">Acyl-CoA thioesterase</fullName>
    </submittedName>
</protein>
<dbReference type="PANTHER" id="PTHR31793">
    <property type="entry name" value="4-HYDROXYBENZOYL-COA THIOESTERASE FAMILY MEMBER"/>
    <property type="match status" value="1"/>
</dbReference>
<dbReference type="RefSeq" id="WP_131562269.1">
    <property type="nucleotide sequence ID" value="NZ_SJSN01000021.1"/>
</dbReference>
<dbReference type="Gene3D" id="3.10.129.10">
    <property type="entry name" value="Hotdog Thioesterase"/>
    <property type="match status" value="1"/>
</dbReference>
<dbReference type="AlphaFoldDB" id="A0A4R0NNC7"/>
<dbReference type="InterPro" id="IPR006684">
    <property type="entry name" value="YbgC/YbaW"/>
</dbReference>
<accession>A0A4R0NNC7</accession>
<sequence length="136" mass="16030">MYSHSTKIRVRYGETDQMGYMYYGNYAQYYEVGRVEMLRSLGMSYSSMEADGIMMPVLELKCKYIKPALYDQEITVKTTIKTLPGIRIFFNYELYNENKELINLGETTLVFVDMKKNKPTNPPENFMEKLSVFFNQ</sequence>
<dbReference type="NCBIfam" id="TIGR00051">
    <property type="entry name" value="YbgC/FadM family acyl-CoA thioesterase"/>
    <property type="match status" value="1"/>
</dbReference>
<dbReference type="InterPro" id="IPR050563">
    <property type="entry name" value="4-hydroxybenzoyl-CoA_TE"/>
</dbReference>
<dbReference type="SUPFAM" id="SSF54637">
    <property type="entry name" value="Thioesterase/thiol ester dehydrase-isomerase"/>
    <property type="match status" value="1"/>
</dbReference>
<dbReference type="CDD" id="cd00586">
    <property type="entry name" value="4HBT"/>
    <property type="match status" value="1"/>
</dbReference>
<evidence type="ECO:0000313" key="3">
    <source>
        <dbReference type="EMBL" id="TCD00655.1"/>
    </source>
</evidence>
<organism evidence="3 4">
    <name type="scientific">Pedobacter frigidisoli</name>
    <dbReference type="NCBI Taxonomy" id="2530455"/>
    <lineage>
        <taxon>Bacteria</taxon>
        <taxon>Pseudomonadati</taxon>
        <taxon>Bacteroidota</taxon>
        <taxon>Sphingobacteriia</taxon>
        <taxon>Sphingobacteriales</taxon>
        <taxon>Sphingobacteriaceae</taxon>
        <taxon>Pedobacter</taxon>
    </lineage>
</organism>
<comment type="caution">
    <text evidence="3">The sequence shown here is derived from an EMBL/GenBank/DDBJ whole genome shotgun (WGS) entry which is preliminary data.</text>
</comment>
<dbReference type="GO" id="GO:0047617">
    <property type="term" value="F:fatty acyl-CoA hydrolase activity"/>
    <property type="evidence" value="ECO:0007669"/>
    <property type="project" value="TreeGrafter"/>
</dbReference>
<keyword evidence="2" id="KW-0378">Hydrolase</keyword>
<name>A0A4R0NNC7_9SPHI</name>
<evidence type="ECO:0000313" key="4">
    <source>
        <dbReference type="Proteomes" id="UP000291485"/>
    </source>
</evidence>
<evidence type="ECO:0000256" key="2">
    <source>
        <dbReference type="ARBA" id="ARBA00022801"/>
    </source>
</evidence>
<comment type="similarity">
    <text evidence="1">Belongs to the 4-hydroxybenzoyl-CoA thioesterase family.</text>
</comment>
<evidence type="ECO:0000256" key="1">
    <source>
        <dbReference type="ARBA" id="ARBA00005953"/>
    </source>
</evidence>
<keyword evidence="4" id="KW-1185">Reference proteome</keyword>
<dbReference type="PANTHER" id="PTHR31793:SF27">
    <property type="entry name" value="NOVEL THIOESTERASE SUPERFAMILY DOMAIN AND SAPOSIN A-TYPE DOMAIN CONTAINING PROTEIN (0610012H03RIK)"/>
    <property type="match status" value="1"/>
</dbReference>